<dbReference type="Proteomes" id="UP000236291">
    <property type="component" value="Unassembled WGS sequence"/>
</dbReference>
<reference evidence="1 2" key="1">
    <citation type="journal article" date="2014" name="Am. J. Bot.">
        <title>Genome assembly and annotation for red clover (Trifolium pratense; Fabaceae).</title>
        <authorList>
            <person name="Istvanek J."/>
            <person name="Jaros M."/>
            <person name="Krenek A."/>
            <person name="Repkova J."/>
        </authorList>
    </citation>
    <scope>NUCLEOTIDE SEQUENCE [LARGE SCALE GENOMIC DNA]</scope>
    <source>
        <strain evidence="2">cv. Tatra</strain>
        <tissue evidence="1">Young leaves</tissue>
    </source>
</reference>
<evidence type="ECO:0000313" key="1">
    <source>
        <dbReference type="EMBL" id="PNX98349.1"/>
    </source>
</evidence>
<accession>A0A2K3N5T3</accession>
<dbReference type="AlphaFoldDB" id="A0A2K3N5T3"/>
<dbReference type="EMBL" id="ASHM01016538">
    <property type="protein sequence ID" value="PNX98349.1"/>
    <property type="molecule type" value="Genomic_DNA"/>
</dbReference>
<evidence type="ECO:0000313" key="2">
    <source>
        <dbReference type="Proteomes" id="UP000236291"/>
    </source>
</evidence>
<comment type="caution">
    <text evidence="1">The sequence shown here is derived from an EMBL/GenBank/DDBJ whole genome shotgun (WGS) entry which is preliminary data.</text>
</comment>
<sequence length="162" mass="18372">MVNRGLKGKLPRLQFNYMEWKSVCLDNNQKRDWTRNLLKRDLVASSFTKFLNVTSEHGIEAEDAEDITEAVLNILRLFSLIGEIKPLHDGNKYCKHVNDKDLFSMDDKMGDAEFDISPFLEAPSGTVDHFWEGEDGYNCMCQPTTTGTKDSDTDESNGLVSV</sequence>
<protein>
    <submittedName>
        <fullName evidence="1">Uncharacterized protein</fullName>
    </submittedName>
</protein>
<reference evidence="1 2" key="2">
    <citation type="journal article" date="2017" name="Front. Plant Sci.">
        <title>Gene Classification and Mining of Molecular Markers Useful in Red Clover (Trifolium pratense) Breeding.</title>
        <authorList>
            <person name="Istvanek J."/>
            <person name="Dluhosova J."/>
            <person name="Dluhos P."/>
            <person name="Patkova L."/>
            <person name="Nedelnik J."/>
            <person name="Repkova J."/>
        </authorList>
    </citation>
    <scope>NUCLEOTIDE SEQUENCE [LARGE SCALE GENOMIC DNA]</scope>
    <source>
        <strain evidence="2">cv. Tatra</strain>
        <tissue evidence="1">Young leaves</tissue>
    </source>
</reference>
<proteinExistence type="predicted"/>
<organism evidence="1 2">
    <name type="scientific">Trifolium pratense</name>
    <name type="common">Red clover</name>
    <dbReference type="NCBI Taxonomy" id="57577"/>
    <lineage>
        <taxon>Eukaryota</taxon>
        <taxon>Viridiplantae</taxon>
        <taxon>Streptophyta</taxon>
        <taxon>Embryophyta</taxon>
        <taxon>Tracheophyta</taxon>
        <taxon>Spermatophyta</taxon>
        <taxon>Magnoliopsida</taxon>
        <taxon>eudicotyledons</taxon>
        <taxon>Gunneridae</taxon>
        <taxon>Pentapetalae</taxon>
        <taxon>rosids</taxon>
        <taxon>fabids</taxon>
        <taxon>Fabales</taxon>
        <taxon>Fabaceae</taxon>
        <taxon>Papilionoideae</taxon>
        <taxon>50 kb inversion clade</taxon>
        <taxon>NPAAA clade</taxon>
        <taxon>Hologalegina</taxon>
        <taxon>IRL clade</taxon>
        <taxon>Trifolieae</taxon>
        <taxon>Trifolium</taxon>
    </lineage>
</organism>
<name>A0A2K3N5T3_TRIPR</name>
<gene>
    <name evidence="1" type="ORF">L195_g021592</name>
</gene>